<dbReference type="GO" id="GO:0050821">
    <property type="term" value="P:protein stabilization"/>
    <property type="evidence" value="ECO:0007669"/>
    <property type="project" value="TreeGrafter"/>
</dbReference>
<dbReference type="GO" id="GO:0005739">
    <property type="term" value="C:mitochondrion"/>
    <property type="evidence" value="ECO:0007669"/>
    <property type="project" value="TreeGrafter"/>
</dbReference>
<gene>
    <name evidence="3" type="ORF">DCAR_0208140</name>
</gene>
<evidence type="ECO:0000256" key="1">
    <source>
        <dbReference type="PROSITE-ProRule" id="PRU00834"/>
    </source>
</evidence>
<dbReference type="EMBL" id="CP093344">
    <property type="protein sequence ID" value="WOG88905.1"/>
    <property type="molecule type" value="Genomic_DNA"/>
</dbReference>
<keyword evidence="1" id="KW-0479">Metal-binding</keyword>
<feature type="domain" description="DNL-type" evidence="2">
    <location>
        <begin position="101"/>
        <end position="171"/>
    </location>
</feature>
<evidence type="ECO:0000313" key="4">
    <source>
        <dbReference type="Proteomes" id="UP000077755"/>
    </source>
</evidence>
<accession>A0AAF1AQU8</accession>
<organism evidence="3 4">
    <name type="scientific">Daucus carota subsp. sativus</name>
    <name type="common">Carrot</name>
    <dbReference type="NCBI Taxonomy" id="79200"/>
    <lineage>
        <taxon>Eukaryota</taxon>
        <taxon>Viridiplantae</taxon>
        <taxon>Streptophyta</taxon>
        <taxon>Embryophyta</taxon>
        <taxon>Tracheophyta</taxon>
        <taxon>Spermatophyta</taxon>
        <taxon>Magnoliopsida</taxon>
        <taxon>eudicotyledons</taxon>
        <taxon>Gunneridae</taxon>
        <taxon>Pentapetalae</taxon>
        <taxon>asterids</taxon>
        <taxon>campanulids</taxon>
        <taxon>Apiales</taxon>
        <taxon>Apiaceae</taxon>
        <taxon>Apioideae</taxon>
        <taxon>Scandiceae</taxon>
        <taxon>Daucinae</taxon>
        <taxon>Daucus</taxon>
        <taxon>Daucus sect. Daucus</taxon>
    </lineage>
</organism>
<dbReference type="Pfam" id="PF05180">
    <property type="entry name" value="zf-DNL"/>
    <property type="match status" value="1"/>
</dbReference>
<evidence type="ECO:0000259" key="2">
    <source>
        <dbReference type="PROSITE" id="PS51501"/>
    </source>
</evidence>
<dbReference type="GO" id="GO:0008270">
    <property type="term" value="F:zinc ion binding"/>
    <property type="evidence" value="ECO:0007669"/>
    <property type="project" value="UniProtKB-KW"/>
</dbReference>
<dbReference type="Proteomes" id="UP000077755">
    <property type="component" value="Chromosome 2"/>
</dbReference>
<dbReference type="PROSITE" id="PS51501">
    <property type="entry name" value="ZF_DNL"/>
    <property type="match status" value="1"/>
</dbReference>
<dbReference type="AlphaFoldDB" id="A0AAF1AQU8"/>
<evidence type="ECO:0000313" key="3">
    <source>
        <dbReference type="EMBL" id="WOG88905.1"/>
    </source>
</evidence>
<name>A0AAF1AQU8_DAUCS</name>
<keyword evidence="4" id="KW-1185">Reference proteome</keyword>
<dbReference type="GO" id="GO:0030150">
    <property type="term" value="P:protein import into mitochondrial matrix"/>
    <property type="evidence" value="ECO:0007669"/>
    <property type="project" value="TreeGrafter"/>
</dbReference>
<reference evidence="3" key="1">
    <citation type="journal article" date="2016" name="Nat. Genet.">
        <title>A high-quality carrot genome assembly provides new insights into carotenoid accumulation and asterid genome evolution.</title>
        <authorList>
            <person name="Iorizzo M."/>
            <person name="Ellison S."/>
            <person name="Senalik D."/>
            <person name="Zeng P."/>
            <person name="Satapoomin P."/>
            <person name="Huang J."/>
            <person name="Bowman M."/>
            <person name="Iovene M."/>
            <person name="Sanseverino W."/>
            <person name="Cavagnaro P."/>
            <person name="Yildiz M."/>
            <person name="Macko-Podgorni A."/>
            <person name="Moranska E."/>
            <person name="Grzebelus E."/>
            <person name="Grzebelus D."/>
            <person name="Ashrafi H."/>
            <person name="Zheng Z."/>
            <person name="Cheng S."/>
            <person name="Spooner D."/>
            <person name="Van Deynze A."/>
            <person name="Simon P."/>
        </authorList>
    </citation>
    <scope>NUCLEOTIDE SEQUENCE</scope>
    <source>
        <tissue evidence="3">Leaf</tissue>
    </source>
</reference>
<proteinExistence type="predicted"/>
<dbReference type="InterPro" id="IPR007853">
    <property type="entry name" value="Znf_DNL-typ"/>
</dbReference>
<keyword evidence="1" id="KW-0863">Zinc-finger</keyword>
<keyword evidence="1" id="KW-0862">Zinc</keyword>
<dbReference type="GO" id="GO:0006457">
    <property type="term" value="P:protein folding"/>
    <property type="evidence" value="ECO:0007669"/>
    <property type="project" value="TreeGrafter"/>
</dbReference>
<dbReference type="GO" id="GO:0051087">
    <property type="term" value="F:protein-folding chaperone binding"/>
    <property type="evidence" value="ECO:0007669"/>
    <property type="project" value="TreeGrafter"/>
</dbReference>
<sequence>MATSTNLLYNFPAFSSFSPISRQPISSISCPNSFRPDLCNPNKTPKSCRLKISQKQSWALRCVMSASVVSCFDDNAEAVPGSVNSVDSNESAQEVSIDLKLPRRSLLVQFTCNICGERSQRLINKLAYEKGTVYIQCAGCSQYHRLVDNLNLVVEYDFREDGNGGPDADQV</sequence>
<protein>
    <recommendedName>
        <fullName evidence="2">DNL-type domain-containing protein</fullName>
    </recommendedName>
</protein>
<dbReference type="PANTHER" id="PTHR20922">
    <property type="entry name" value="DNL-TYPE ZINC FINGER PROTEIN"/>
    <property type="match status" value="1"/>
</dbReference>
<reference evidence="3" key="2">
    <citation type="submission" date="2022-03" db="EMBL/GenBank/DDBJ databases">
        <title>Draft title - Genomic analysis of global carrot germplasm unveils the trajectory of domestication and the origin of high carotenoid orange carrot.</title>
        <authorList>
            <person name="Iorizzo M."/>
            <person name="Ellison S."/>
            <person name="Senalik D."/>
            <person name="Macko-Podgorni A."/>
            <person name="Grzebelus D."/>
            <person name="Bostan H."/>
            <person name="Rolling W."/>
            <person name="Curaba J."/>
            <person name="Simon P."/>
        </authorList>
    </citation>
    <scope>NUCLEOTIDE SEQUENCE</scope>
    <source>
        <tissue evidence="3">Leaf</tissue>
    </source>
</reference>
<dbReference type="KEGG" id="dcr:108206209"/>
<dbReference type="PANTHER" id="PTHR20922:SF19">
    <property type="entry name" value="F24J5.3"/>
    <property type="match status" value="1"/>
</dbReference>
<dbReference type="InterPro" id="IPR024158">
    <property type="entry name" value="Mt_import_TIM15"/>
</dbReference>